<sequence>MAPQKQKTGELTEALLQPSWFPHSLHCPLVLAQHPSTPTGIHLAVWHSVTPHRKTLMDSPWILPFLLSSLSLPFSALPPPSVYHLLNPPNSLVALPCYPHLLLVGNDVTLLLPGNASSLEDEKCSIVFLPITATVSRSLCLTALPAGVYESPHAAAIKRSIYMSVISSAPRQRPGDKVKTTLGPVRVRANCPRYGKNQSTAPQKGQGVPLRYLRIQLQM</sequence>
<evidence type="ECO:0000313" key="2">
    <source>
        <dbReference type="Proteomes" id="UP001153269"/>
    </source>
</evidence>
<evidence type="ECO:0000313" key="1">
    <source>
        <dbReference type="EMBL" id="CAB1458811.1"/>
    </source>
</evidence>
<accession>A0A9N7VV12</accession>
<dbReference type="EMBL" id="CADEAL010004402">
    <property type="protein sequence ID" value="CAB1458811.1"/>
    <property type="molecule type" value="Genomic_DNA"/>
</dbReference>
<protein>
    <submittedName>
        <fullName evidence="1">Uncharacterized protein</fullName>
    </submittedName>
</protein>
<gene>
    <name evidence="1" type="ORF">PLEPLA_LOCUS46644</name>
</gene>
<comment type="caution">
    <text evidence="1">The sequence shown here is derived from an EMBL/GenBank/DDBJ whole genome shotgun (WGS) entry which is preliminary data.</text>
</comment>
<dbReference type="AlphaFoldDB" id="A0A9N7VV12"/>
<dbReference type="Proteomes" id="UP001153269">
    <property type="component" value="Unassembled WGS sequence"/>
</dbReference>
<organism evidence="1 2">
    <name type="scientific">Pleuronectes platessa</name>
    <name type="common">European plaice</name>
    <dbReference type="NCBI Taxonomy" id="8262"/>
    <lineage>
        <taxon>Eukaryota</taxon>
        <taxon>Metazoa</taxon>
        <taxon>Chordata</taxon>
        <taxon>Craniata</taxon>
        <taxon>Vertebrata</taxon>
        <taxon>Euteleostomi</taxon>
        <taxon>Actinopterygii</taxon>
        <taxon>Neopterygii</taxon>
        <taxon>Teleostei</taxon>
        <taxon>Neoteleostei</taxon>
        <taxon>Acanthomorphata</taxon>
        <taxon>Carangaria</taxon>
        <taxon>Pleuronectiformes</taxon>
        <taxon>Pleuronectoidei</taxon>
        <taxon>Pleuronectidae</taxon>
        <taxon>Pleuronectes</taxon>
    </lineage>
</organism>
<keyword evidence="2" id="KW-1185">Reference proteome</keyword>
<name>A0A9N7VV12_PLEPL</name>
<proteinExistence type="predicted"/>
<reference evidence="1" key="1">
    <citation type="submission" date="2020-03" db="EMBL/GenBank/DDBJ databases">
        <authorList>
            <person name="Weist P."/>
        </authorList>
    </citation>
    <scope>NUCLEOTIDE SEQUENCE</scope>
</reference>